<dbReference type="RefSeq" id="WP_148858631.1">
    <property type="nucleotide sequence ID" value="NZ_PHNJ01000007.1"/>
</dbReference>
<gene>
    <name evidence="3" type="ORF">CV102_14090</name>
</gene>
<dbReference type="EMBL" id="PHNJ01000007">
    <property type="protein sequence ID" value="TYL37858.1"/>
    <property type="molecule type" value="Genomic_DNA"/>
</dbReference>
<dbReference type="OrthoDB" id="372296at2157"/>
<dbReference type="Proteomes" id="UP000766904">
    <property type="component" value="Unassembled WGS sequence"/>
</dbReference>
<accession>A0A8J8Q3E9</accession>
<evidence type="ECO:0000313" key="3">
    <source>
        <dbReference type="EMBL" id="TYL37858.1"/>
    </source>
</evidence>
<name>A0A8J8Q3E9_9EURY</name>
<dbReference type="InterPro" id="IPR025646">
    <property type="entry name" value="DUF4350"/>
</dbReference>
<keyword evidence="4" id="KW-1185">Reference proteome</keyword>
<organism evidence="3 4">
    <name type="scientific">Natronococcus pandeyae</name>
    <dbReference type="NCBI Taxonomy" id="2055836"/>
    <lineage>
        <taxon>Archaea</taxon>
        <taxon>Methanobacteriati</taxon>
        <taxon>Methanobacteriota</taxon>
        <taxon>Stenosarchaea group</taxon>
        <taxon>Halobacteria</taxon>
        <taxon>Halobacteriales</taxon>
        <taxon>Natrialbaceae</taxon>
        <taxon>Natronococcus</taxon>
    </lineage>
</organism>
<protein>
    <submittedName>
        <fullName evidence="3">DUF4350 domain-containing protein</fullName>
    </submittedName>
</protein>
<evidence type="ECO:0000313" key="4">
    <source>
        <dbReference type="Proteomes" id="UP000766904"/>
    </source>
</evidence>
<reference evidence="3" key="1">
    <citation type="submission" date="2017-11" db="EMBL/GenBank/DDBJ databases">
        <authorList>
            <person name="Kajale S.C."/>
            <person name="Sharma A."/>
        </authorList>
    </citation>
    <scope>NUCLEOTIDE SEQUENCE</scope>
    <source>
        <strain evidence="3">LS1_42</strain>
    </source>
</reference>
<feature type="region of interest" description="Disordered" evidence="1">
    <location>
        <begin position="319"/>
        <end position="346"/>
    </location>
</feature>
<comment type="caution">
    <text evidence="3">The sequence shown here is derived from an EMBL/GenBank/DDBJ whole genome shotgun (WGS) entry which is preliminary data.</text>
</comment>
<evidence type="ECO:0000256" key="1">
    <source>
        <dbReference type="SAM" id="MobiDB-lite"/>
    </source>
</evidence>
<proteinExistence type="predicted"/>
<dbReference type="Pfam" id="PF14258">
    <property type="entry name" value="DUF4350"/>
    <property type="match status" value="1"/>
</dbReference>
<sequence length="369" mass="39990">MSLRSWLRDGDGVNWPAVLLLTLALVVCGTTLVAASTSSSAFDPYNPAWDGTDDFRDVIETDEDVEGELVRETERYEEVPANETTAIIIAPEETYETEDAARVRQFVEDGGTVVVLENVEPNANDLLDDVGADARTDGRLVLDQRNYEHGPAMPIATAVANHSRTAGIEQLSLNYATAVEPNNATVLVATSDYAHLGETADAELDDEAVLDSYPVATTEAVGDGEVVVVGDPSIAINVMYGEPDNAAFLQRQYAEDEQVLFDVSHTADLPPLAGALLTLRNWPALQALVGLLAIATVIGTTRRPPGATLERIRLRLSRAQGEGGRSGERGRLSDTERAAALRESHPDWDEERIQRVITALNRSRSKRSD</sequence>
<dbReference type="AlphaFoldDB" id="A0A8J8Q3E9"/>
<feature type="compositionally biased region" description="Basic and acidic residues" evidence="1">
    <location>
        <begin position="325"/>
        <end position="346"/>
    </location>
</feature>
<feature type="domain" description="DUF4350" evidence="2">
    <location>
        <begin position="44"/>
        <end position="251"/>
    </location>
</feature>
<evidence type="ECO:0000259" key="2">
    <source>
        <dbReference type="Pfam" id="PF14258"/>
    </source>
</evidence>